<sequence>MASPTVSEFREAFPQFDAERFPDGRVQFWLTLSAKQLSPERWDDLWTEGVCLYAAHHLTLERAATLVADGTGGMQAAAGAVISRSKAVGAVNTSESRAGAAATANLNAGHWNDTVYGKQYWQLAQLVGAGGMVA</sequence>
<dbReference type="Pfam" id="PF13262">
    <property type="entry name" value="DUF4054"/>
    <property type="match status" value="1"/>
</dbReference>
<dbReference type="RefSeq" id="WP_309542520.1">
    <property type="nucleotide sequence ID" value="NZ_CP133659.1"/>
</dbReference>
<name>A0ABY9R4G6_9BACT</name>
<organism evidence="1 2">
    <name type="scientific">Nitratidesulfovibrio liaohensis</name>
    <dbReference type="NCBI Taxonomy" id="2604158"/>
    <lineage>
        <taxon>Bacteria</taxon>
        <taxon>Pseudomonadati</taxon>
        <taxon>Thermodesulfobacteriota</taxon>
        <taxon>Desulfovibrionia</taxon>
        <taxon>Desulfovibrionales</taxon>
        <taxon>Desulfovibrionaceae</taxon>
        <taxon>Nitratidesulfovibrio</taxon>
    </lineage>
</organism>
<proteinExistence type="predicted"/>
<accession>A0ABY9R4G6</accession>
<evidence type="ECO:0000313" key="1">
    <source>
        <dbReference type="EMBL" id="WMW66656.1"/>
    </source>
</evidence>
<dbReference type="InterPro" id="IPR025127">
    <property type="entry name" value="DUF4054"/>
</dbReference>
<protein>
    <submittedName>
        <fullName evidence="1">DUF4054 domain-containing protein</fullName>
    </submittedName>
</protein>
<keyword evidence="2" id="KW-1185">Reference proteome</keyword>
<evidence type="ECO:0000313" key="2">
    <source>
        <dbReference type="Proteomes" id="UP001180616"/>
    </source>
</evidence>
<gene>
    <name evidence="1" type="ORF">KPS_001260</name>
</gene>
<reference evidence="1" key="1">
    <citation type="submission" date="2023-09" db="EMBL/GenBank/DDBJ databases">
        <authorList>
            <consortium name="CW5 consortium"/>
            <person name="Lu C.-W."/>
        </authorList>
    </citation>
    <scope>NUCLEOTIDE SEQUENCE</scope>
    <source>
        <strain evidence="1">KPS</strain>
    </source>
</reference>
<dbReference type="EMBL" id="CP133659">
    <property type="protein sequence ID" value="WMW66656.1"/>
    <property type="molecule type" value="Genomic_DNA"/>
</dbReference>
<dbReference type="Proteomes" id="UP001180616">
    <property type="component" value="Chromosome"/>
</dbReference>